<keyword evidence="4 8" id="KW-0413">Isomerase</keyword>
<evidence type="ECO:0000259" key="9">
    <source>
        <dbReference type="SMART" id="SM00922"/>
    </source>
</evidence>
<dbReference type="PANTHER" id="PTHR48073:SF2">
    <property type="entry name" value="O-SUCCINYLBENZOATE SYNTHASE"/>
    <property type="match status" value="1"/>
</dbReference>
<name>A0A9D1CVM5_9FIRM</name>
<feature type="active site" description="Proton acceptor; specific for (R)-substrate epimerization" evidence="5">
    <location>
        <position position="161"/>
    </location>
</feature>
<dbReference type="SMART" id="SM00922">
    <property type="entry name" value="MR_MLE"/>
    <property type="match status" value="1"/>
</dbReference>
<comment type="cofactor">
    <cofactor evidence="7 8">
        <name>Mg(2+)</name>
        <dbReference type="ChEBI" id="CHEBI:18420"/>
    </cofactor>
    <text evidence="7 8">Binds 1 Mg(2+) ion per subunit.</text>
</comment>
<gene>
    <name evidence="10" type="ORF">IAA52_02185</name>
</gene>
<feature type="binding site" evidence="7">
    <location>
        <position position="242"/>
    </location>
    <ligand>
        <name>Mg(2+)</name>
        <dbReference type="ChEBI" id="CHEBI:18420"/>
    </ligand>
</feature>
<reference evidence="10" key="2">
    <citation type="journal article" date="2021" name="PeerJ">
        <title>Extensive microbial diversity within the chicken gut microbiome revealed by metagenomics and culture.</title>
        <authorList>
            <person name="Gilroy R."/>
            <person name="Ravi A."/>
            <person name="Getino M."/>
            <person name="Pursley I."/>
            <person name="Horton D.L."/>
            <person name="Alikhan N.F."/>
            <person name="Baker D."/>
            <person name="Gharbi K."/>
            <person name="Hall N."/>
            <person name="Watson M."/>
            <person name="Adriaenssens E.M."/>
            <person name="Foster-Nyarko E."/>
            <person name="Jarju S."/>
            <person name="Secka A."/>
            <person name="Antonio M."/>
            <person name="Oren A."/>
            <person name="Chaudhuri R.R."/>
            <person name="La Ragione R."/>
            <person name="Hildebrand F."/>
            <person name="Pallen M.J."/>
        </authorList>
    </citation>
    <scope>NUCLEOTIDE SEQUENCE</scope>
    <source>
        <strain evidence="10">ChiSjej6B24-2974</strain>
    </source>
</reference>
<feature type="binding site" evidence="6">
    <location>
        <position position="321"/>
    </location>
    <ligand>
        <name>substrate</name>
    </ligand>
</feature>
<protein>
    <recommendedName>
        <fullName evidence="8">Dipeptide epimerase</fullName>
        <ecNumber evidence="8">5.1.1.-</ecNumber>
    </recommendedName>
</protein>
<feature type="binding site" evidence="7">
    <location>
        <position position="217"/>
    </location>
    <ligand>
        <name>Mg(2+)</name>
        <dbReference type="ChEBI" id="CHEBI:18420"/>
    </ligand>
</feature>
<dbReference type="GO" id="GO:0016855">
    <property type="term" value="F:racemase and epimerase activity, acting on amino acids and derivatives"/>
    <property type="evidence" value="ECO:0007669"/>
    <property type="project" value="UniProtKB-UniRule"/>
</dbReference>
<dbReference type="EMBL" id="DVFZ01000024">
    <property type="protein sequence ID" value="HIQ81891.1"/>
    <property type="molecule type" value="Genomic_DNA"/>
</dbReference>
<proteinExistence type="inferred from homology"/>
<accession>A0A9D1CVM5</accession>
<dbReference type="InterPro" id="IPR029017">
    <property type="entry name" value="Enolase-like_N"/>
</dbReference>
<evidence type="ECO:0000256" key="2">
    <source>
        <dbReference type="ARBA" id="ARBA00022723"/>
    </source>
</evidence>
<feature type="binding site" evidence="6">
    <location>
        <position position="319"/>
    </location>
    <ligand>
        <name>substrate</name>
    </ligand>
</feature>
<dbReference type="InterPro" id="IPR034603">
    <property type="entry name" value="Dipeptide_epimerase"/>
</dbReference>
<evidence type="ECO:0000256" key="4">
    <source>
        <dbReference type="ARBA" id="ARBA00023235"/>
    </source>
</evidence>
<organism evidence="10 11">
    <name type="scientific">Candidatus Pullichristensenella stercorigallinarum</name>
    <dbReference type="NCBI Taxonomy" id="2840909"/>
    <lineage>
        <taxon>Bacteria</taxon>
        <taxon>Bacillati</taxon>
        <taxon>Bacillota</taxon>
        <taxon>Clostridia</taxon>
        <taxon>Candidatus Pullichristensenella</taxon>
    </lineage>
</organism>
<dbReference type="SFLD" id="SFLDG00180">
    <property type="entry name" value="muconate_cycloisomerase"/>
    <property type="match status" value="1"/>
</dbReference>
<evidence type="ECO:0000256" key="8">
    <source>
        <dbReference type="RuleBase" id="RU366006"/>
    </source>
</evidence>
<dbReference type="GO" id="GO:0006518">
    <property type="term" value="P:peptide metabolic process"/>
    <property type="evidence" value="ECO:0007669"/>
    <property type="project" value="UniProtKB-ARBA"/>
</dbReference>
<evidence type="ECO:0000313" key="10">
    <source>
        <dbReference type="EMBL" id="HIQ81891.1"/>
    </source>
</evidence>
<feature type="binding site" evidence="6">
    <location>
        <position position="159"/>
    </location>
    <ligand>
        <name>substrate</name>
    </ligand>
</feature>
<dbReference type="AlphaFoldDB" id="A0A9D1CVM5"/>
<dbReference type="SFLD" id="SFLDS00001">
    <property type="entry name" value="Enolase"/>
    <property type="match status" value="1"/>
</dbReference>
<evidence type="ECO:0000313" key="11">
    <source>
        <dbReference type="Proteomes" id="UP000824260"/>
    </source>
</evidence>
<dbReference type="SUPFAM" id="SSF54826">
    <property type="entry name" value="Enolase N-terminal domain-like"/>
    <property type="match status" value="1"/>
</dbReference>
<comment type="caution">
    <text evidence="10">The sequence shown here is derived from an EMBL/GenBank/DDBJ whole genome shotgun (WGS) entry which is preliminary data.</text>
</comment>
<dbReference type="Gene3D" id="3.30.390.10">
    <property type="entry name" value="Enolase-like, N-terminal domain"/>
    <property type="match status" value="1"/>
</dbReference>
<evidence type="ECO:0000256" key="3">
    <source>
        <dbReference type="ARBA" id="ARBA00022842"/>
    </source>
</evidence>
<keyword evidence="2 7" id="KW-0479">Metal-binding</keyword>
<feature type="active site" description="Proton acceptor; specific for (S)-substrate epimerization" evidence="5">
    <location>
        <position position="266"/>
    </location>
</feature>
<feature type="binding site" evidence="6">
    <location>
        <position position="294"/>
    </location>
    <ligand>
        <name>substrate</name>
    </ligand>
</feature>
<feature type="binding site" evidence="6">
    <location>
        <position position="24"/>
    </location>
    <ligand>
        <name>substrate</name>
    </ligand>
</feature>
<dbReference type="SFLD" id="SFLDF00009">
    <property type="entry name" value="o-succinylbenzoate_synthase"/>
    <property type="match status" value="1"/>
</dbReference>
<dbReference type="Proteomes" id="UP000824260">
    <property type="component" value="Unassembled WGS sequence"/>
</dbReference>
<dbReference type="GO" id="GO:0000287">
    <property type="term" value="F:magnesium ion binding"/>
    <property type="evidence" value="ECO:0007669"/>
    <property type="project" value="UniProtKB-ARBA"/>
</dbReference>
<dbReference type="InterPro" id="IPR029065">
    <property type="entry name" value="Enolase_C-like"/>
</dbReference>
<dbReference type="CDD" id="cd03319">
    <property type="entry name" value="L-Ala-DL-Glu_epimerase"/>
    <property type="match status" value="1"/>
</dbReference>
<evidence type="ECO:0000256" key="1">
    <source>
        <dbReference type="ARBA" id="ARBA00008031"/>
    </source>
</evidence>
<dbReference type="InterPro" id="IPR013341">
    <property type="entry name" value="Mandelate_racemase_N_dom"/>
</dbReference>
<dbReference type="PANTHER" id="PTHR48073">
    <property type="entry name" value="O-SUCCINYLBENZOATE SYNTHASE-RELATED"/>
    <property type="match status" value="1"/>
</dbReference>
<comment type="similarity">
    <text evidence="1 8">Belongs to the mandelate racemase/muconate lactonizing enzyme family.</text>
</comment>
<dbReference type="Gene3D" id="3.20.20.120">
    <property type="entry name" value="Enolase-like C-terminal domain"/>
    <property type="match status" value="1"/>
</dbReference>
<sequence>MKILDIRTGRIVLPLARPFKTALRTVETLNDIAVKVITDEGEGYGEAPPTAVITGDTEGSILCAVHDYIRPALVGMDVMDLPAVMEKLNGCMVHNTTPKAAVDMAIYDLWARAQKQPLYRLLGGARESFRTDLTISVNPIPQMVEDSLDAVKQGFDILKIKVGKEGEKDVERIAAIRAAVGADVKLRVDANQGWEAKEAVRIIRAMEDKGLDLDLVEQPVPAADLDGLAYVTGNVQTPILADEAVFSERDACEIIRRGAANLINIKLMKTGGIWNALKICRLAEENGVECMIGCMLESRLSVAAAAHLAAGQKIITRADLDGPSLCAIDPYHGGPEFDGPEIAMRGDFGVGVAKIPCEDWN</sequence>
<dbReference type="InterPro" id="IPR036849">
    <property type="entry name" value="Enolase-like_C_sf"/>
</dbReference>
<dbReference type="InterPro" id="IPR013342">
    <property type="entry name" value="Mandelate_racemase_C"/>
</dbReference>
<evidence type="ECO:0000256" key="7">
    <source>
        <dbReference type="PIRSR" id="PIRSR634603-3"/>
    </source>
</evidence>
<feature type="binding site" evidence="6">
    <location>
        <position position="296"/>
    </location>
    <ligand>
        <name>substrate</name>
    </ligand>
</feature>
<dbReference type="Pfam" id="PF02746">
    <property type="entry name" value="MR_MLE_N"/>
    <property type="match status" value="1"/>
</dbReference>
<feature type="binding site" evidence="7">
    <location>
        <position position="189"/>
    </location>
    <ligand>
        <name>Mg(2+)</name>
        <dbReference type="ChEBI" id="CHEBI:18420"/>
    </ligand>
</feature>
<evidence type="ECO:0000256" key="6">
    <source>
        <dbReference type="PIRSR" id="PIRSR634603-2"/>
    </source>
</evidence>
<dbReference type="FunFam" id="3.30.390.10:FF:000009">
    <property type="entry name" value="Hydrophobic dipeptide epimerase"/>
    <property type="match status" value="1"/>
</dbReference>
<dbReference type="EC" id="5.1.1.-" evidence="8"/>
<dbReference type="Pfam" id="PF13378">
    <property type="entry name" value="MR_MLE_C"/>
    <property type="match status" value="1"/>
</dbReference>
<dbReference type="SUPFAM" id="SSF51604">
    <property type="entry name" value="Enolase C-terminal domain-like"/>
    <property type="match status" value="1"/>
</dbReference>
<reference evidence="10" key="1">
    <citation type="submission" date="2020-10" db="EMBL/GenBank/DDBJ databases">
        <authorList>
            <person name="Gilroy R."/>
        </authorList>
    </citation>
    <scope>NUCLEOTIDE SEQUENCE</scope>
    <source>
        <strain evidence="10">ChiSjej6B24-2974</strain>
    </source>
</reference>
<feature type="domain" description="Mandelate racemase/muconate lactonizing enzyme C-terminal" evidence="9">
    <location>
        <begin position="141"/>
        <end position="238"/>
    </location>
</feature>
<keyword evidence="3 7" id="KW-0460">Magnesium</keyword>
<evidence type="ECO:0000256" key="5">
    <source>
        <dbReference type="PIRSR" id="PIRSR634603-1"/>
    </source>
</evidence>
<feature type="binding site" evidence="6">
    <location>
        <position position="134"/>
    </location>
    <ligand>
        <name>substrate</name>
    </ligand>
</feature>